<sequence>MTSPLLDTTSRALRRIALDKQRSGRVPGLFAGVQRGGSIVWGDGVGRVSLDREGTPGEDDQFLVASNSKTFTAVMVMQLRDEGRLDLGDRIAEHLPEVSHPLSVRQGLAHVSGMQREPVGDVWETLEQPTTEELLAGFVEAEVIGRPHDRWHYSNTVYAILGELVARLDGRSWEESLRARLLDPLELRRTSVGFDSGPHADGYYVAPYDDVPRPEPVLDLRAMAPCGGMASTARDLARWSAFVADPDPAVLSPDTLEEMCQPQALMDVVGWTAGMGLGFFLVRSKAGRTWVGHTGGMPGHITGLFTHRESGTGAVVLMNASAAPDPAAFALELGEHVVVHDPEEPEPWAPGTDLPAELAGLRGVWFSEGTPFVFSVVDGHLEARHPDLPKDRPSSVFEPVGDDVFRTVKGRERGELLRVTRDADGVPVKLNWATYLVTREPLAFGETPAR</sequence>
<accession>A0A4V1BDG8</accession>
<proteinExistence type="predicted"/>
<dbReference type="AlphaFoldDB" id="A0A4V1BDG8"/>
<reference evidence="3 4" key="1">
    <citation type="submission" date="2019-03" db="EMBL/GenBank/DDBJ databases">
        <title>Three New Species of Nocardioides, Nocardioides euryhalodurans sp. nov., Nocardioides seonyuensis sp. nov. and Nocardioides eburneoflavus sp. nov., Iolated from Soil.</title>
        <authorList>
            <person name="Roh S.G."/>
            <person name="Lee C."/>
            <person name="Kim M.-K."/>
            <person name="Kim S.B."/>
        </authorList>
    </citation>
    <scope>NUCLEOTIDE SEQUENCE [LARGE SCALE GENOMIC DNA]</scope>
    <source>
        <strain evidence="3 4">MMS17-SY117</strain>
    </source>
</reference>
<dbReference type="Pfam" id="PF24491">
    <property type="entry name" value="DUF7586"/>
    <property type="match status" value="1"/>
</dbReference>
<dbReference type="InterPro" id="IPR056008">
    <property type="entry name" value="DUF7586"/>
</dbReference>
<evidence type="ECO:0000313" key="3">
    <source>
        <dbReference type="EMBL" id="QBR91072.1"/>
    </source>
</evidence>
<dbReference type="Proteomes" id="UP000294894">
    <property type="component" value="Chromosome"/>
</dbReference>
<keyword evidence="3" id="KW-0378">Hydrolase</keyword>
<organism evidence="3 4">
    <name type="scientific">Nocardioides euryhalodurans</name>
    <dbReference type="NCBI Taxonomy" id="2518370"/>
    <lineage>
        <taxon>Bacteria</taxon>
        <taxon>Bacillati</taxon>
        <taxon>Actinomycetota</taxon>
        <taxon>Actinomycetes</taxon>
        <taxon>Propionibacteriales</taxon>
        <taxon>Nocardioidaceae</taxon>
        <taxon>Nocardioides</taxon>
    </lineage>
</organism>
<dbReference type="KEGG" id="noy:EXE57_01395"/>
<dbReference type="GO" id="GO:0016787">
    <property type="term" value="F:hydrolase activity"/>
    <property type="evidence" value="ECO:0007669"/>
    <property type="project" value="UniProtKB-KW"/>
</dbReference>
<dbReference type="PANTHER" id="PTHR46825:SF7">
    <property type="entry name" value="D-ALANYL-D-ALANINE CARBOXYPEPTIDASE"/>
    <property type="match status" value="1"/>
</dbReference>
<keyword evidence="4" id="KW-1185">Reference proteome</keyword>
<dbReference type="RefSeq" id="WP_135073307.1">
    <property type="nucleotide sequence ID" value="NZ_CP038267.1"/>
</dbReference>
<dbReference type="InterPro" id="IPR001466">
    <property type="entry name" value="Beta-lactam-related"/>
</dbReference>
<evidence type="ECO:0000259" key="2">
    <source>
        <dbReference type="Pfam" id="PF24491"/>
    </source>
</evidence>
<dbReference type="OrthoDB" id="3863176at2"/>
<name>A0A4V1BDG8_9ACTN</name>
<dbReference type="InterPro" id="IPR050491">
    <property type="entry name" value="AmpC-like"/>
</dbReference>
<protein>
    <submittedName>
        <fullName evidence="3">Class A beta-lactamase-related serine hydrolase</fullName>
    </submittedName>
</protein>
<dbReference type="EMBL" id="CP038267">
    <property type="protein sequence ID" value="QBR91072.1"/>
    <property type="molecule type" value="Genomic_DNA"/>
</dbReference>
<dbReference type="InterPro" id="IPR012338">
    <property type="entry name" value="Beta-lactam/transpept-like"/>
</dbReference>
<evidence type="ECO:0000259" key="1">
    <source>
        <dbReference type="Pfam" id="PF00144"/>
    </source>
</evidence>
<feature type="domain" description="Beta-lactamase-related" evidence="1">
    <location>
        <begin position="19"/>
        <end position="327"/>
    </location>
</feature>
<dbReference type="Pfam" id="PF00144">
    <property type="entry name" value="Beta-lactamase"/>
    <property type="match status" value="1"/>
</dbReference>
<dbReference type="SUPFAM" id="SSF56601">
    <property type="entry name" value="beta-lactamase/transpeptidase-like"/>
    <property type="match status" value="1"/>
</dbReference>
<feature type="domain" description="DUF7586" evidence="2">
    <location>
        <begin position="355"/>
        <end position="439"/>
    </location>
</feature>
<dbReference type="PANTHER" id="PTHR46825">
    <property type="entry name" value="D-ALANYL-D-ALANINE-CARBOXYPEPTIDASE/ENDOPEPTIDASE AMPH"/>
    <property type="match status" value="1"/>
</dbReference>
<gene>
    <name evidence="3" type="ORF">EXE57_01395</name>
</gene>
<dbReference type="Gene3D" id="3.40.710.10">
    <property type="entry name" value="DD-peptidase/beta-lactamase superfamily"/>
    <property type="match status" value="1"/>
</dbReference>
<evidence type="ECO:0000313" key="4">
    <source>
        <dbReference type="Proteomes" id="UP000294894"/>
    </source>
</evidence>